<accession>A0A507EPB6</accession>
<comment type="similarity">
    <text evidence="2">Belongs to the DIM1 family.</text>
</comment>
<evidence type="ECO:0000256" key="2">
    <source>
        <dbReference type="ARBA" id="ARBA00008241"/>
    </source>
</evidence>
<proteinExistence type="inferred from homology"/>
<evidence type="ECO:0000313" key="7">
    <source>
        <dbReference type="Proteomes" id="UP000320333"/>
    </source>
</evidence>
<evidence type="ECO:0000313" key="6">
    <source>
        <dbReference type="EMBL" id="TPX66109.1"/>
    </source>
</evidence>
<keyword evidence="3" id="KW-0507">mRNA processing</keyword>
<name>A0A507EPB6_9FUNG</name>
<evidence type="ECO:0000256" key="1">
    <source>
        <dbReference type="ARBA" id="ARBA00004123"/>
    </source>
</evidence>
<dbReference type="InterPro" id="IPR004123">
    <property type="entry name" value="Dim1"/>
</dbReference>
<gene>
    <name evidence="6" type="ORF">CcCBS67573_g07938</name>
</gene>
<dbReference type="InterPro" id="IPR036249">
    <property type="entry name" value="Thioredoxin-like_sf"/>
</dbReference>
<sequence length="114" mass="12546">MNLPIQLHSGTQVDDAILGEQDKLVIVRFGHGSNSSYISTDELLCSIAEAVAGIATIYLVDTLEVPDFNKMYELKESCTLIFIYQNKEISIDDMVELVESVHRVARKGGISVAT</sequence>
<dbReference type="SMART" id="SM01410">
    <property type="entry name" value="DIM1"/>
    <property type="match status" value="1"/>
</dbReference>
<dbReference type="GO" id="GO:0046540">
    <property type="term" value="C:U4/U6 x U5 tri-snRNP complex"/>
    <property type="evidence" value="ECO:0007669"/>
    <property type="project" value="InterPro"/>
</dbReference>
<dbReference type="STRING" id="246404.A0A507EPB6"/>
<dbReference type="SUPFAM" id="SSF52833">
    <property type="entry name" value="Thioredoxin-like"/>
    <property type="match status" value="1"/>
</dbReference>
<dbReference type="Pfam" id="PF02966">
    <property type="entry name" value="DIM1"/>
    <property type="match status" value="1"/>
</dbReference>
<dbReference type="PANTHER" id="PTHR12052">
    <property type="entry name" value="THIOREDOXIN-LIKE PROTEN 4A, 4B"/>
    <property type="match status" value="1"/>
</dbReference>
<dbReference type="Gene3D" id="3.40.30.10">
    <property type="entry name" value="Glutaredoxin"/>
    <property type="match status" value="1"/>
</dbReference>
<evidence type="ECO:0000256" key="4">
    <source>
        <dbReference type="ARBA" id="ARBA00023187"/>
    </source>
</evidence>
<dbReference type="Proteomes" id="UP000320333">
    <property type="component" value="Unassembled WGS sequence"/>
</dbReference>
<dbReference type="AlphaFoldDB" id="A0A507EPB6"/>
<dbReference type="PANTHER" id="PTHR12052:SF5">
    <property type="entry name" value="THIOREDOXIN-LIKE PROTEIN 4A"/>
    <property type="match status" value="1"/>
</dbReference>
<dbReference type="GO" id="GO:0005682">
    <property type="term" value="C:U5 snRNP"/>
    <property type="evidence" value="ECO:0007669"/>
    <property type="project" value="TreeGrafter"/>
</dbReference>
<comment type="subcellular location">
    <subcellularLocation>
        <location evidence="1">Nucleus</location>
    </subcellularLocation>
</comment>
<evidence type="ECO:0000256" key="5">
    <source>
        <dbReference type="ARBA" id="ARBA00023242"/>
    </source>
</evidence>
<comment type="caution">
    <text evidence="6">The sequence shown here is derived from an EMBL/GenBank/DDBJ whole genome shotgun (WGS) entry which is preliminary data.</text>
</comment>
<organism evidence="6 7">
    <name type="scientific">Chytriomyces confervae</name>
    <dbReference type="NCBI Taxonomy" id="246404"/>
    <lineage>
        <taxon>Eukaryota</taxon>
        <taxon>Fungi</taxon>
        <taxon>Fungi incertae sedis</taxon>
        <taxon>Chytridiomycota</taxon>
        <taxon>Chytridiomycota incertae sedis</taxon>
        <taxon>Chytridiomycetes</taxon>
        <taxon>Chytridiales</taxon>
        <taxon>Chytriomycetaceae</taxon>
        <taxon>Chytriomyces</taxon>
    </lineage>
</organism>
<dbReference type="GO" id="GO:0005681">
    <property type="term" value="C:spliceosomal complex"/>
    <property type="evidence" value="ECO:0007669"/>
    <property type="project" value="TreeGrafter"/>
</dbReference>
<keyword evidence="7" id="KW-1185">Reference proteome</keyword>
<reference evidence="6 7" key="1">
    <citation type="journal article" date="2019" name="Sci. Rep.">
        <title>Comparative genomics of chytrid fungi reveal insights into the obligate biotrophic and pathogenic lifestyle of Synchytrium endobioticum.</title>
        <authorList>
            <person name="van de Vossenberg B.T.L.H."/>
            <person name="Warris S."/>
            <person name="Nguyen H.D.T."/>
            <person name="van Gent-Pelzer M.P.E."/>
            <person name="Joly D.L."/>
            <person name="van de Geest H.C."/>
            <person name="Bonants P.J.M."/>
            <person name="Smith D.S."/>
            <person name="Levesque C.A."/>
            <person name="van der Lee T.A.J."/>
        </authorList>
    </citation>
    <scope>NUCLEOTIDE SEQUENCE [LARGE SCALE GENOMIC DNA]</scope>
    <source>
        <strain evidence="6 7">CBS 675.73</strain>
    </source>
</reference>
<evidence type="ECO:0000256" key="3">
    <source>
        <dbReference type="ARBA" id="ARBA00022664"/>
    </source>
</evidence>
<keyword evidence="5" id="KW-0539">Nucleus</keyword>
<dbReference type="EMBL" id="QEAP01000457">
    <property type="protein sequence ID" value="TPX66109.1"/>
    <property type="molecule type" value="Genomic_DNA"/>
</dbReference>
<dbReference type="GO" id="GO:0000398">
    <property type="term" value="P:mRNA splicing, via spliceosome"/>
    <property type="evidence" value="ECO:0007669"/>
    <property type="project" value="InterPro"/>
</dbReference>
<keyword evidence="4" id="KW-0508">mRNA splicing</keyword>
<protein>
    <submittedName>
        <fullName evidence="6">Uncharacterized protein</fullName>
    </submittedName>
</protein>
<dbReference type="OrthoDB" id="147752at2759"/>